<evidence type="ECO:0000256" key="9">
    <source>
        <dbReference type="ARBA" id="ARBA00023204"/>
    </source>
</evidence>
<keyword evidence="9" id="KW-0234">DNA repair</keyword>
<dbReference type="PANTHER" id="PTHR42944:SF1">
    <property type="entry name" value="ADENINE DNA GLYCOSYLASE"/>
    <property type="match status" value="1"/>
</dbReference>
<evidence type="ECO:0000256" key="2">
    <source>
        <dbReference type="ARBA" id="ARBA00002933"/>
    </source>
</evidence>
<comment type="function">
    <text evidence="2">Adenine glycosylase active on G-A mispairs. MutY also corrects error-prone DNA synthesis past GO lesions which are due to the oxidatively damaged form of guanine: 7,8-dihydro-8-oxoguanine (8-oxo-dGTP).</text>
</comment>
<dbReference type="CDD" id="cd00056">
    <property type="entry name" value="ENDO3c"/>
    <property type="match status" value="1"/>
</dbReference>
<dbReference type="Proteomes" id="UP000066284">
    <property type="component" value="Chromosome 1"/>
</dbReference>
<feature type="compositionally biased region" description="Basic residues" evidence="11">
    <location>
        <begin position="1"/>
        <end position="14"/>
    </location>
</feature>
<dbReference type="AlphaFoldDB" id="A0A0S4KUJ2"/>
<dbReference type="InterPro" id="IPR003651">
    <property type="entry name" value="Endonuclease3_FeS-loop_motif"/>
</dbReference>
<evidence type="ECO:0000256" key="7">
    <source>
        <dbReference type="ARBA" id="ARBA00023004"/>
    </source>
</evidence>
<proteinExistence type="inferred from homology"/>
<dbReference type="GO" id="GO:0051539">
    <property type="term" value="F:4 iron, 4 sulfur cluster binding"/>
    <property type="evidence" value="ECO:0007669"/>
    <property type="project" value="InterPro"/>
</dbReference>
<dbReference type="PIRSF" id="PIRSF001435">
    <property type="entry name" value="Nth"/>
    <property type="match status" value="1"/>
</dbReference>
<dbReference type="GO" id="GO:0140078">
    <property type="term" value="F:class I DNA-(apurinic or apyrimidinic site) endonuclease activity"/>
    <property type="evidence" value="ECO:0007669"/>
    <property type="project" value="UniProtKB-EC"/>
</dbReference>
<evidence type="ECO:0000256" key="1">
    <source>
        <dbReference type="ARBA" id="ARBA00001966"/>
    </source>
</evidence>
<protein>
    <submittedName>
        <fullName evidence="13">Endonuclease III</fullName>
        <ecNumber evidence="13">4.2.99.18</ecNumber>
    </submittedName>
</protein>
<dbReference type="PANTHER" id="PTHR42944">
    <property type="entry name" value="ADENINE DNA GLYCOSYLASE"/>
    <property type="match status" value="1"/>
</dbReference>
<keyword evidence="4" id="KW-0479">Metal-binding</keyword>
<dbReference type="Gene3D" id="1.10.340.30">
    <property type="entry name" value="Hypothetical protein, domain 2"/>
    <property type="match status" value="1"/>
</dbReference>
<dbReference type="SUPFAM" id="SSF48150">
    <property type="entry name" value="DNA-glycosylase"/>
    <property type="match status" value="1"/>
</dbReference>
<evidence type="ECO:0000256" key="3">
    <source>
        <dbReference type="ARBA" id="ARBA00008343"/>
    </source>
</evidence>
<dbReference type="GO" id="GO:0032357">
    <property type="term" value="F:oxidized purine DNA binding"/>
    <property type="evidence" value="ECO:0007669"/>
    <property type="project" value="TreeGrafter"/>
</dbReference>
<dbReference type="STRING" id="1715989.NITINOP_2029"/>
<comment type="similarity">
    <text evidence="3">Belongs to the Nth/MutY family.</text>
</comment>
<keyword evidence="14" id="KW-1185">Reference proteome</keyword>
<dbReference type="GO" id="GO:0034039">
    <property type="term" value="F:8-oxo-7,8-dihydroguanine DNA N-glycosylase activity"/>
    <property type="evidence" value="ECO:0007669"/>
    <property type="project" value="TreeGrafter"/>
</dbReference>
<keyword evidence="10" id="KW-0326">Glycosidase</keyword>
<reference evidence="14" key="1">
    <citation type="submission" date="2015-09" db="EMBL/GenBank/DDBJ databases">
        <authorList>
            <person name="Daims H."/>
        </authorList>
    </citation>
    <scope>NUCLEOTIDE SEQUENCE [LARGE SCALE GENOMIC DNA]</scope>
</reference>
<evidence type="ECO:0000259" key="12">
    <source>
        <dbReference type="SMART" id="SM00478"/>
    </source>
</evidence>
<dbReference type="SMART" id="SM00525">
    <property type="entry name" value="FES"/>
    <property type="match status" value="1"/>
</dbReference>
<comment type="cofactor">
    <cofactor evidence="1">
        <name>[4Fe-4S] cluster</name>
        <dbReference type="ChEBI" id="CHEBI:49883"/>
    </cofactor>
</comment>
<evidence type="ECO:0000256" key="8">
    <source>
        <dbReference type="ARBA" id="ARBA00023014"/>
    </source>
</evidence>
<keyword evidence="6" id="KW-0378">Hydrolase</keyword>
<dbReference type="KEGG" id="nio:NITINOP_2029"/>
<keyword evidence="5" id="KW-0227">DNA damage</keyword>
<dbReference type="GO" id="GO:0006284">
    <property type="term" value="P:base-excision repair"/>
    <property type="evidence" value="ECO:0007669"/>
    <property type="project" value="InterPro"/>
</dbReference>
<dbReference type="Gene3D" id="1.10.1670.10">
    <property type="entry name" value="Helix-hairpin-Helix base-excision DNA repair enzymes (C-terminal)"/>
    <property type="match status" value="1"/>
</dbReference>
<accession>A0A0S4KUJ2</accession>
<dbReference type="GO" id="GO:0035485">
    <property type="term" value="F:adenine/guanine mispair binding"/>
    <property type="evidence" value="ECO:0007669"/>
    <property type="project" value="TreeGrafter"/>
</dbReference>
<dbReference type="GO" id="GO:0006298">
    <property type="term" value="P:mismatch repair"/>
    <property type="evidence" value="ECO:0007669"/>
    <property type="project" value="TreeGrafter"/>
</dbReference>
<evidence type="ECO:0000256" key="6">
    <source>
        <dbReference type="ARBA" id="ARBA00022801"/>
    </source>
</evidence>
<dbReference type="GO" id="GO:0046872">
    <property type="term" value="F:metal ion binding"/>
    <property type="evidence" value="ECO:0007669"/>
    <property type="project" value="UniProtKB-KW"/>
</dbReference>
<dbReference type="GO" id="GO:0000701">
    <property type="term" value="F:purine-specific mismatch base pair DNA N-glycosylase activity"/>
    <property type="evidence" value="ECO:0007669"/>
    <property type="project" value="TreeGrafter"/>
</dbReference>
<keyword evidence="13" id="KW-0456">Lyase</keyword>
<keyword evidence="13" id="KW-0540">Nuclease</keyword>
<dbReference type="InterPro" id="IPR011257">
    <property type="entry name" value="DNA_glycosylase"/>
</dbReference>
<dbReference type="SMART" id="SM00478">
    <property type="entry name" value="ENDO3c"/>
    <property type="match status" value="1"/>
</dbReference>
<evidence type="ECO:0000256" key="10">
    <source>
        <dbReference type="ARBA" id="ARBA00023295"/>
    </source>
</evidence>
<evidence type="ECO:0000256" key="4">
    <source>
        <dbReference type="ARBA" id="ARBA00022723"/>
    </source>
</evidence>
<evidence type="ECO:0000313" key="13">
    <source>
        <dbReference type="EMBL" id="CUQ67001.1"/>
    </source>
</evidence>
<dbReference type="Pfam" id="PF00730">
    <property type="entry name" value="HhH-GPD"/>
    <property type="match status" value="1"/>
</dbReference>
<dbReference type="EC" id="4.2.99.18" evidence="13"/>
<evidence type="ECO:0000313" key="14">
    <source>
        <dbReference type="Proteomes" id="UP000066284"/>
    </source>
</evidence>
<name>A0A0S4KUJ2_9BACT</name>
<dbReference type="InterPro" id="IPR023170">
    <property type="entry name" value="HhH_base_excis_C"/>
</dbReference>
<feature type="region of interest" description="Disordered" evidence="11">
    <location>
        <begin position="1"/>
        <end position="27"/>
    </location>
</feature>
<dbReference type="EMBL" id="LN885086">
    <property type="protein sequence ID" value="CUQ67001.1"/>
    <property type="molecule type" value="Genomic_DNA"/>
</dbReference>
<evidence type="ECO:0000256" key="5">
    <source>
        <dbReference type="ARBA" id="ARBA00022763"/>
    </source>
</evidence>
<sequence length="242" mass="27608">MKARRGTPKNRSGKGNRGYGTTLDSSTKRRFQQRLLKWYREHGRDLPWRKTSDPYHILVSEVMLQQTQVDRVIPKYHEFLERYPSLEDLAEAPVSEVKKTWYPLGYNVRPERLHSIACETVEKYGGKLPSDAEALLSFKGIGRYTAGAIRSFAFNEDAPILDTNVSRVLHRVFVAEGDPKAQKSKLWELSEALIPRGRGYDFNQAIMDFGAMVCTARDPYCLLCPMKSFCKTYPFGSKASGD</sequence>
<gene>
    <name evidence="13" type="primary">mutY</name>
    <name evidence="13" type="ORF">NITINOP_2029</name>
</gene>
<dbReference type="InterPro" id="IPR044298">
    <property type="entry name" value="MIG/MutY"/>
</dbReference>
<keyword evidence="13" id="KW-0255">Endonuclease</keyword>
<keyword evidence="7" id="KW-0408">Iron</keyword>
<evidence type="ECO:0000256" key="11">
    <source>
        <dbReference type="SAM" id="MobiDB-lite"/>
    </source>
</evidence>
<dbReference type="RefSeq" id="WP_082633700.1">
    <property type="nucleotide sequence ID" value="NZ_LN885086.1"/>
</dbReference>
<keyword evidence="8" id="KW-0411">Iron-sulfur</keyword>
<dbReference type="InterPro" id="IPR003265">
    <property type="entry name" value="HhH-GPD_domain"/>
</dbReference>
<dbReference type="OrthoDB" id="9802365at2"/>
<organism evidence="13 14">
    <name type="scientific">Candidatus Nitrospira inopinata</name>
    <dbReference type="NCBI Taxonomy" id="1715989"/>
    <lineage>
        <taxon>Bacteria</taxon>
        <taxon>Pseudomonadati</taxon>
        <taxon>Nitrospirota</taxon>
        <taxon>Nitrospiria</taxon>
        <taxon>Nitrospirales</taxon>
        <taxon>Nitrospiraceae</taxon>
        <taxon>Nitrospira</taxon>
    </lineage>
</organism>
<feature type="domain" description="HhH-GPD" evidence="12">
    <location>
        <begin position="63"/>
        <end position="212"/>
    </location>
</feature>